<accession>A0A3D8SL11</accession>
<dbReference type="GeneID" id="38114005"/>
<sequence length="313" mass="35867">MSKRSSGLVCQICKDVFSDDSDALDKNPRVPRIFDQRPEWRQALTESGCVEVDISDLATTYFTIPWHWKCFGLGIGINEHGPFVTGVGLPSSLPQDPHECTLIGDRDRMLAKSKRDVHQTVSPKSATDQPHHCVYLIHQRCYALSLRVLGADLVEEYPVAFAEAAKQVWDSYIAHLIARFRFHKYDDEFEWKKMGRKKGRYYDLVLDDEAAIIAKYSRGWRCDDRVFALRDPLKVDEVWHSIRAGERAFREASQRERAITLGLPCPATRRRSRRLRPAFGLEIPCEIILEILDYFPTSPGSLLAKTLHSGLYD</sequence>
<reference evidence="1 2" key="1">
    <citation type="journal article" date="2018" name="IMA Fungus">
        <title>IMA Genome-F 9: Draft genome sequence of Annulohypoxylon stygium, Aspergillus mulundensis, Berkeleyomyces basicola (syn. Thielaviopsis basicola), Ceratocystis smalleyi, two Cercospora beticola strains, Coleophoma cylindrospora, Fusarium fracticaudum, Phialophora cf. hyalina, and Morchella septimelata.</title>
        <authorList>
            <person name="Wingfield B.D."/>
            <person name="Bills G.F."/>
            <person name="Dong Y."/>
            <person name="Huang W."/>
            <person name="Nel W.J."/>
            <person name="Swalarsk-Parry B.S."/>
            <person name="Vaghefi N."/>
            <person name="Wilken P.M."/>
            <person name="An Z."/>
            <person name="de Beer Z.W."/>
            <person name="De Vos L."/>
            <person name="Chen L."/>
            <person name="Duong T.A."/>
            <person name="Gao Y."/>
            <person name="Hammerbacher A."/>
            <person name="Kikkert J.R."/>
            <person name="Li Y."/>
            <person name="Li H."/>
            <person name="Li K."/>
            <person name="Li Q."/>
            <person name="Liu X."/>
            <person name="Ma X."/>
            <person name="Naidoo K."/>
            <person name="Pethybridge S.J."/>
            <person name="Sun J."/>
            <person name="Steenkamp E.T."/>
            <person name="van der Nest M.A."/>
            <person name="van Wyk S."/>
            <person name="Wingfield M.J."/>
            <person name="Xiong C."/>
            <person name="Yue Q."/>
            <person name="Zhang X."/>
        </authorList>
    </citation>
    <scope>NUCLEOTIDE SEQUENCE [LARGE SCALE GENOMIC DNA]</scope>
    <source>
        <strain evidence="1 2">DSM 5745</strain>
    </source>
</reference>
<dbReference type="EMBL" id="PVWQ01000003">
    <property type="protein sequence ID" value="RDW86993.1"/>
    <property type="molecule type" value="Genomic_DNA"/>
</dbReference>
<evidence type="ECO:0000313" key="2">
    <source>
        <dbReference type="Proteomes" id="UP000256690"/>
    </source>
</evidence>
<proteinExistence type="predicted"/>
<dbReference type="AlphaFoldDB" id="A0A3D8SL11"/>
<comment type="caution">
    <text evidence="1">The sequence shown here is derived from an EMBL/GenBank/DDBJ whole genome shotgun (WGS) entry which is preliminary data.</text>
</comment>
<dbReference type="OrthoDB" id="4485631at2759"/>
<protein>
    <submittedName>
        <fullName evidence="1">Uncharacterized protein</fullName>
    </submittedName>
</protein>
<gene>
    <name evidence="1" type="ORF">DSM5745_03635</name>
</gene>
<keyword evidence="2" id="KW-1185">Reference proteome</keyword>
<organism evidence="1 2">
    <name type="scientific">Aspergillus mulundensis</name>
    <dbReference type="NCBI Taxonomy" id="1810919"/>
    <lineage>
        <taxon>Eukaryota</taxon>
        <taxon>Fungi</taxon>
        <taxon>Dikarya</taxon>
        <taxon>Ascomycota</taxon>
        <taxon>Pezizomycotina</taxon>
        <taxon>Eurotiomycetes</taxon>
        <taxon>Eurotiomycetidae</taxon>
        <taxon>Eurotiales</taxon>
        <taxon>Aspergillaceae</taxon>
        <taxon>Aspergillus</taxon>
        <taxon>Aspergillus subgen. Nidulantes</taxon>
    </lineage>
</organism>
<evidence type="ECO:0000313" key="1">
    <source>
        <dbReference type="EMBL" id="RDW86993.1"/>
    </source>
</evidence>
<name>A0A3D8SL11_9EURO</name>
<dbReference type="Proteomes" id="UP000256690">
    <property type="component" value="Unassembled WGS sequence"/>
</dbReference>
<dbReference type="RefSeq" id="XP_026606517.1">
    <property type="nucleotide sequence ID" value="XM_026745651.1"/>
</dbReference>